<dbReference type="EMBL" id="CP144748">
    <property type="protein sequence ID" value="WVZ69594.1"/>
    <property type="molecule type" value="Genomic_DNA"/>
</dbReference>
<sequence length="1286" mass="145526">MDGVVAAAANLPSPGLLLQGLLALLVVWGAYQATERYWLRPRRLGRALRAQGLTGTEYSFPAGDLKENARLNDEARSRPMPPCHDVVPRVMPHLNSTVKEHGNICITWFGPMPRVVVAEAELLRDILSNKFGHFEKFTNRRLGKLLALGVATYDGEKWAKHRRILNPAFHVEKLKRMLPAFSTCCTELIDRWESKLSGSSDGSYELDIWPEFQNLTGDVISRTAFGSSFMEGRRIFQLQAEQAERLIKAFQYIYIPGFLFLPTQNNRRMKEVNREIEGVLRSMIEKRERAIESGEASGNDLLGLLLQSNMDRGKGSLRMSTEDVIEECKLFYFAGMETTSVLLTWTLVVLGMHPEWQDRAREEVIAVFGRDNKPNFDGIMLRLYPPAVTLNRKTFKDMQIGGITYPAGVILELPIILVHHDPNVWGKDVHEFRPERFAEGISKATKDQPAFFPFGWGPRICIGQNFALLEAKMALSMILQRFEFQLSPSYTHAPYTVITLHPQHGAPIISNGSWVRVCRCGLSAVDPPGRRSPRRRAPVGGRPAAAPTMPRRLERALRAQGLRGTSYRFLTGDLKDMARLQQEAWSRPLPLRCHDIAPRVVPFFYGNVREHGKTSVSWFGPVPKVTVVDPGLAKDVMSNKFGHFEKVKFTALFKLLSDGLANKEGEAWAKRRRILNPGFQLEKLKLMLPAFTACCEELVSRWVESVGSDGSCELDVWPELQNLTGDVISRTAFSSSYLEGRRIFQLQAEQAELVIRTFQKVVIPAYMLLPTENNQKMRRNKKEIETILRGIIGKRIQAMKEGESTKDDLLGLLLEANVRESGTKMTIEEVIGECKLFYFAGMETTSVLLTWTMIVLSMHQEWQHRAREEVLALFGKNKPDLEGLNRLKIVTMILYEVLRLYPPAVAVSRKTYKEMEIGGIVYPAGVILEMPVLLIHHDPEIWGSDVHEFKPDRFSEGISKASKNPGAFLPFGWGPRICIGQNFALLEAKIAMCMILQRFEFELAPTYTHAPHTVVAMHPMHGAQVKLRWTLFAAATSSVPWRLLLGGVLSVALLLKGYRLLDQLWWQPRRLERALRAQGIRGTPYRFLAGDLREYGRLAREAWSKPLPLGCHDIARRVTPFVHDLVQEHGKTSLSWFGPNPKVTIVDPELSRDVLSNKFGHFEKLKFPALSKMLGHGVASHEGEKWVKHRRILTPAFHLEKLKRMLPAFSACCEDLVSSWSASLGSDGSLELDVWPELQNLTGDVISRTAFSSSYQEVRRIFQLQAEQAELVMTNIQKIMIPGYIT</sequence>
<comment type="similarity">
    <text evidence="2">Belongs to the cytochrome P450 family.</text>
</comment>
<evidence type="ECO:0000313" key="14">
    <source>
        <dbReference type="Proteomes" id="UP001341281"/>
    </source>
</evidence>
<keyword evidence="3 11" id="KW-0349">Heme</keyword>
<feature type="region of interest" description="Disordered" evidence="12">
    <location>
        <begin position="528"/>
        <end position="547"/>
    </location>
</feature>
<evidence type="ECO:0000256" key="10">
    <source>
        <dbReference type="ARBA" id="ARBA00023136"/>
    </source>
</evidence>
<evidence type="ECO:0000256" key="12">
    <source>
        <dbReference type="SAM" id="MobiDB-lite"/>
    </source>
</evidence>
<dbReference type="GO" id="GO:0020037">
    <property type="term" value="F:heme binding"/>
    <property type="evidence" value="ECO:0007669"/>
    <property type="project" value="InterPro"/>
</dbReference>
<evidence type="ECO:0000256" key="7">
    <source>
        <dbReference type="ARBA" id="ARBA00023002"/>
    </source>
</evidence>
<dbReference type="InterPro" id="IPR002401">
    <property type="entry name" value="Cyt_P450_E_grp-I"/>
</dbReference>
<keyword evidence="9" id="KW-0503">Monooxygenase</keyword>
<protein>
    <recommendedName>
        <fullName evidence="15">Cytochrome P450</fullName>
    </recommendedName>
</protein>
<keyword evidence="7" id="KW-0560">Oxidoreductase</keyword>
<keyword evidence="10" id="KW-0472">Membrane</keyword>
<evidence type="ECO:0000256" key="2">
    <source>
        <dbReference type="ARBA" id="ARBA00010617"/>
    </source>
</evidence>
<proteinExistence type="inferred from homology"/>
<feature type="binding site" description="axial binding residue" evidence="11">
    <location>
        <position position="978"/>
    </location>
    <ligand>
        <name>heme</name>
        <dbReference type="ChEBI" id="CHEBI:30413"/>
    </ligand>
    <ligandPart>
        <name>Fe</name>
        <dbReference type="ChEBI" id="CHEBI:18248"/>
    </ligandPart>
</feature>
<evidence type="ECO:0000256" key="11">
    <source>
        <dbReference type="PIRSR" id="PIRSR602401-1"/>
    </source>
</evidence>
<feature type="compositionally biased region" description="Low complexity" evidence="12">
    <location>
        <begin position="538"/>
        <end position="547"/>
    </location>
</feature>
<keyword evidence="8 11" id="KW-0408">Iron</keyword>
<dbReference type="Gene3D" id="1.10.630.10">
    <property type="entry name" value="Cytochrome P450"/>
    <property type="match status" value="3"/>
</dbReference>
<comment type="subcellular location">
    <subcellularLocation>
        <location evidence="1">Membrane</location>
        <topology evidence="1">Single-pass membrane protein</topology>
    </subcellularLocation>
</comment>
<gene>
    <name evidence="13" type="ORF">U9M48_018360</name>
</gene>
<evidence type="ECO:0008006" key="15">
    <source>
        <dbReference type="Google" id="ProtNLM"/>
    </source>
</evidence>
<dbReference type="Pfam" id="PF00067">
    <property type="entry name" value="p450"/>
    <property type="match status" value="3"/>
</dbReference>
<comment type="cofactor">
    <cofactor evidence="11">
        <name>heme</name>
        <dbReference type="ChEBI" id="CHEBI:30413"/>
    </cofactor>
</comment>
<dbReference type="InterPro" id="IPR017972">
    <property type="entry name" value="Cyt_P450_CS"/>
</dbReference>
<evidence type="ECO:0000256" key="4">
    <source>
        <dbReference type="ARBA" id="ARBA00022692"/>
    </source>
</evidence>
<evidence type="ECO:0000256" key="8">
    <source>
        <dbReference type="ARBA" id="ARBA00023004"/>
    </source>
</evidence>
<dbReference type="GO" id="GO:0016020">
    <property type="term" value="C:membrane"/>
    <property type="evidence" value="ECO:0007669"/>
    <property type="project" value="UniProtKB-SubCell"/>
</dbReference>
<evidence type="ECO:0000256" key="1">
    <source>
        <dbReference type="ARBA" id="ARBA00004167"/>
    </source>
</evidence>
<evidence type="ECO:0000256" key="3">
    <source>
        <dbReference type="ARBA" id="ARBA00022617"/>
    </source>
</evidence>
<dbReference type="Proteomes" id="UP001341281">
    <property type="component" value="Chromosome 04"/>
</dbReference>
<dbReference type="PROSITE" id="PS00086">
    <property type="entry name" value="CYTOCHROME_P450"/>
    <property type="match status" value="2"/>
</dbReference>
<dbReference type="InterPro" id="IPR050665">
    <property type="entry name" value="Cytochrome_P450_Monooxygen"/>
</dbReference>
<dbReference type="GO" id="GO:0016131">
    <property type="term" value="P:brassinosteroid metabolic process"/>
    <property type="evidence" value="ECO:0007669"/>
    <property type="project" value="UniProtKB-ARBA"/>
</dbReference>
<dbReference type="GO" id="GO:0004497">
    <property type="term" value="F:monooxygenase activity"/>
    <property type="evidence" value="ECO:0007669"/>
    <property type="project" value="UniProtKB-KW"/>
</dbReference>
<keyword evidence="6" id="KW-1133">Transmembrane helix</keyword>
<evidence type="ECO:0000256" key="9">
    <source>
        <dbReference type="ARBA" id="ARBA00023033"/>
    </source>
</evidence>
<dbReference type="GO" id="GO:0005506">
    <property type="term" value="F:iron ion binding"/>
    <property type="evidence" value="ECO:0007669"/>
    <property type="project" value="InterPro"/>
</dbReference>
<dbReference type="PRINTS" id="PR00463">
    <property type="entry name" value="EP450I"/>
</dbReference>
<dbReference type="PRINTS" id="PR00385">
    <property type="entry name" value="P450"/>
</dbReference>
<reference evidence="13 14" key="1">
    <citation type="submission" date="2024-02" db="EMBL/GenBank/DDBJ databases">
        <title>High-quality chromosome-scale genome assembly of Pensacola bahiagrass (Paspalum notatum Flugge var. saurae).</title>
        <authorList>
            <person name="Vega J.M."/>
            <person name="Podio M."/>
            <person name="Orjuela J."/>
            <person name="Siena L.A."/>
            <person name="Pessino S.C."/>
            <person name="Combes M.C."/>
            <person name="Mariac C."/>
            <person name="Albertini E."/>
            <person name="Pupilli F."/>
            <person name="Ortiz J.P.A."/>
            <person name="Leblanc O."/>
        </authorList>
    </citation>
    <scope>NUCLEOTIDE SEQUENCE [LARGE SCALE GENOMIC DNA]</scope>
    <source>
        <strain evidence="13">R1</strain>
        <tissue evidence="13">Leaf</tissue>
    </source>
</reference>
<name>A0AAQ3TCY2_PASNO</name>
<dbReference type="InterPro" id="IPR036396">
    <property type="entry name" value="Cyt_P450_sf"/>
</dbReference>
<keyword evidence="4" id="KW-0812">Transmembrane</keyword>
<dbReference type="GO" id="GO:0010268">
    <property type="term" value="P:brassinosteroid homeostasis"/>
    <property type="evidence" value="ECO:0007669"/>
    <property type="project" value="UniProtKB-ARBA"/>
</dbReference>
<dbReference type="GO" id="GO:0016705">
    <property type="term" value="F:oxidoreductase activity, acting on paired donors, with incorporation or reduction of molecular oxygen"/>
    <property type="evidence" value="ECO:0007669"/>
    <property type="project" value="InterPro"/>
</dbReference>
<keyword evidence="5 11" id="KW-0479">Metal-binding</keyword>
<evidence type="ECO:0000313" key="13">
    <source>
        <dbReference type="EMBL" id="WVZ69594.1"/>
    </source>
</evidence>
<dbReference type="PANTHER" id="PTHR24282">
    <property type="entry name" value="CYTOCHROME P450 FAMILY MEMBER"/>
    <property type="match status" value="1"/>
</dbReference>
<dbReference type="InterPro" id="IPR001128">
    <property type="entry name" value="Cyt_P450"/>
</dbReference>
<evidence type="ECO:0000256" key="5">
    <source>
        <dbReference type="ARBA" id="ARBA00022723"/>
    </source>
</evidence>
<keyword evidence="14" id="KW-1185">Reference proteome</keyword>
<dbReference type="SUPFAM" id="SSF48264">
    <property type="entry name" value="Cytochrome P450"/>
    <property type="match status" value="3"/>
</dbReference>
<dbReference type="FunFam" id="1.10.630.10:FF:000029">
    <property type="entry name" value="Cytochrome P450 734A1"/>
    <property type="match status" value="2"/>
</dbReference>
<evidence type="ECO:0000256" key="6">
    <source>
        <dbReference type="ARBA" id="ARBA00022989"/>
    </source>
</evidence>
<dbReference type="PANTHER" id="PTHR24282:SF268">
    <property type="entry name" value="CYTOCHROME P450 MONOOXYGENASE"/>
    <property type="match status" value="1"/>
</dbReference>
<accession>A0AAQ3TCY2</accession>
<organism evidence="13 14">
    <name type="scientific">Paspalum notatum var. saurae</name>
    <dbReference type="NCBI Taxonomy" id="547442"/>
    <lineage>
        <taxon>Eukaryota</taxon>
        <taxon>Viridiplantae</taxon>
        <taxon>Streptophyta</taxon>
        <taxon>Embryophyta</taxon>
        <taxon>Tracheophyta</taxon>
        <taxon>Spermatophyta</taxon>
        <taxon>Magnoliopsida</taxon>
        <taxon>Liliopsida</taxon>
        <taxon>Poales</taxon>
        <taxon>Poaceae</taxon>
        <taxon>PACMAD clade</taxon>
        <taxon>Panicoideae</taxon>
        <taxon>Andropogonodae</taxon>
        <taxon>Paspaleae</taxon>
        <taxon>Paspalinae</taxon>
        <taxon>Paspalum</taxon>
    </lineage>
</organism>